<feature type="domain" description="Baseplate hub protein gp44/GpP-like second" evidence="4">
    <location>
        <begin position="95"/>
        <end position="179"/>
    </location>
</feature>
<dbReference type="Proteomes" id="UP000430404">
    <property type="component" value="Unassembled WGS sequence"/>
</dbReference>
<dbReference type="Pfam" id="PF22174">
    <property type="entry name" value="NMB1110-like_C"/>
    <property type="match status" value="1"/>
</dbReference>
<evidence type="ECO:0008006" key="7">
    <source>
        <dbReference type="Google" id="ProtNLM"/>
    </source>
</evidence>
<sequence>MQDNSGKAIRLVIGDIEINTWDNVSCDSQIDTPADSWNLTLFRQGGQALPDSVQGAAKVQLYYGDEVILTGIADRISEAVSRDGYGLQISGRDLAGQLIDCSVPIFNGRQVTLEELLKRYVLAGDFGSIIHDVRIQNNSWLKNKVSVEPSEALWDAIIKAAQVTGQHVWFEPDGTLSIGDPFANPYQVQESLRLIKPLNNENNVLSLQYDNDVSNVFTDLKMLSQDSEAQSLLAQTTAQTQYKFNRLKIITLGDVETQAEAEAALLKIKKDNDLEAYSLTATVNDWIIDGKVWRAGWYVNLETNALSRATAKWAVHGRTLKLSRAEGKTTRLNLKRQGDWAQPLIYKEQQPKKKRSKKAKASTQGEQQ</sequence>
<dbReference type="InterPro" id="IPR054034">
    <property type="entry name" value="NMB1110-like_C"/>
</dbReference>
<evidence type="ECO:0000256" key="1">
    <source>
        <dbReference type="SAM" id="MobiDB-lite"/>
    </source>
</evidence>
<dbReference type="AlphaFoldDB" id="A0A653K4B0"/>
<dbReference type="Pfam" id="PF21683">
    <property type="entry name" value="GpP-like_1st"/>
    <property type="match status" value="1"/>
</dbReference>
<feature type="region of interest" description="Disordered" evidence="1">
    <location>
        <begin position="343"/>
        <end position="368"/>
    </location>
</feature>
<accession>A0A653K4B0</accession>
<evidence type="ECO:0000313" key="5">
    <source>
        <dbReference type="EMBL" id="VXA54670.1"/>
    </source>
</evidence>
<dbReference type="Gene3D" id="3.30.1920.10">
    <property type="entry name" value="Baseplate protein-like domains - 2 layer sandwich fold"/>
    <property type="match status" value="1"/>
</dbReference>
<dbReference type="RefSeq" id="WP_159724826.1">
    <property type="nucleotide sequence ID" value="NZ_LR732744.1"/>
</dbReference>
<name>A0A653K4B0_9GAMM</name>
<proteinExistence type="predicted"/>
<dbReference type="InterPro" id="IPR023399">
    <property type="entry name" value="Baseplate-like_2-layer_sand"/>
</dbReference>
<evidence type="ECO:0000313" key="6">
    <source>
        <dbReference type="Proteomes" id="UP000430404"/>
    </source>
</evidence>
<gene>
    <name evidence="5" type="ORF">ACI8B_180141</name>
</gene>
<dbReference type="InterPro" id="IPR049354">
    <property type="entry name" value="GpP-like_N"/>
</dbReference>
<organism evidence="5 6">
    <name type="scientific">Acinetobacter proteolyticus</name>
    <dbReference type="NCBI Taxonomy" id="1776741"/>
    <lineage>
        <taxon>Bacteria</taxon>
        <taxon>Pseudomonadati</taxon>
        <taxon>Pseudomonadota</taxon>
        <taxon>Gammaproteobacteria</taxon>
        <taxon>Moraxellales</taxon>
        <taxon>Moraxellaceae</taxon>
        <taxon>Acinetobacter</taxon>
    </lineage>
</organism>
<feature type="domain" description="Tail protein NMB1110-like C-terminal" evidence="3">
    <location>
        <begin position="271"/>
        <end position="337"/>
    </location>
</feature>
<dbReference type="SUPFAM" id="SSF69279">
    <property type="entry name" value="Phage tail proteins"/>
    <property type="match status" value="2"/>
</dbReference>
<evidence type="ECO:0000259" key="3">
    <source>
        <dbReference type="Pfam" id="PF22174"/>
    </source>
</evidence>
<dbReference type="Pfam" id="PF22255">
    <property type="entry name" value="Gp44-like_2nd"/>
    <property type="match status" value="1"/>
</dbReference>
<evidence type="ECO:0000259" key="2">
    <source>
        <dbReference type="Pfam" id="PF21683"/>
    </source>
</evidence>
<reference evidence="5 6" key="1">
    <citation type="submission" date="2019-10" db="EMBL/GenBank/DDBJ databases">
        <authorList>
            <person name="Karimi E."/>
        </authorList>
    </citation>
    <scope>NUCLEOTIDE SEQUENCE [LARGE SCALE GENOMIC DNA]</scope>
    <source>
        <strain evidence="5">Acinetobacter sp. 8BE</strain>
    </source>
</reference>
<protein>
    <recommendedName>
        <fullName evidence="7">Phage tail protein</fullName>
    </recommendedName>
</protein>
<dbReference type="InterPro" id="IPR053981">
    <property type="entry name" value="Gp44/GpP-like_2nd"/>
</dbReference>
<dbReference type="EMBL" id="CABWKZ010000010">
    <property type="protein sequence ID" value="VXA54670.1"/>
    <property type="molecule type" value="Genomic_DNA"/>
</dbReference>
<dbReference type="Gene3D" id="3.55.50.10">
    <property type="entry name" value="Baseplate protein-like domains"/>
    <property type="match status" value="1"/>
</dbReference>
<evidence type="ECO:0000259" key="4">
    <source>
        <dbReference type="Pfam" id="PF22255"/>
    </source>
</evidence>
<dbReference type="Gene3D" id="2.30.300.10">
    <property type="entry name" value="Baseplate protein-like domain - beta roll fold"/>
    <property type="match status" value="1"/>
</dbReference>
<feature type="domain" description="Baseplate hub protein gp44-like N-terminal" evidence="2">
    <location>
        <begin position="9"/>
        <end position="93"/>
    </location>
</feature>